<feature type="non-terminal residue" evidence="7">
    <location>
        <position position="1"/>
    </location>
</feature>
<evidence type="ECO:0000256" key="5">
    <source>
        <dbReference type="ARBA" id="ARBA00023136"/>
    </source>
</evidence>
<evidence type="ECO:0000256" key="4">
    <source>
        <dbReference type="ARBA" id="ARBA00022989"/>
    </source>
</evidence>
<dbReference type="EMBL" id="CAJOBZ010000027">
    <property type="protein sequence ID" value="CAF4879763.1"/>
    <property type="molecule type" value="Genomic_DNA"/>
</dbReference>
<dbReference type="PANTHER" id="PTHR23511:SF35">
    <property type="entry name" value="MAJOR FACILITATOR SUPERFAMILY (MFS) PROFILE DOMAIN-CONTAINING PROTEIN"/>
    <property type="match status" value="1"/>
</dbReference>
<feature type="transmembrane region" description="Helical" evidence="6">
    <location>
        <begin position="40"/>
        <end position="65"/>
    </location>
</feature>
<dbReference type="GO" id="GO:0016020">
    <property type="term" value="C:membrane"/>
    <property type="evidence" value="ECO:0007669"/>
    <property type="project" value="UniProtKB-SubCell"/>
</dbReference>
<dbReference type="Proteomes" id="UP000663880">
    <property type="component" value="Unassembled WGS sequence"/>
</dbReference>
<sequence length="85" mass="9579">MNLNIESQNEVTENSEQTDPMIVLEEALTLCKFGKFHLRLLFASFCAIMATISVVTTSSFILPIAECDLNMDMMLKGWLNSMPFV</sequence>
<keyword evidence="2" id="KW-0813">Transport</keyword>
<keyword evidence="5 6" id="KW-0472">Membrane</keyword>
<comment type="caution">
    <text evidence="7">The sequence shown here is derived from an EMBL/GenBank/DDBJ whole genome shotgun (WGS) entry which is preliminary data.</text>
</comment>
<proteinExistence type="predicted"/>
<reference evidence="7" key="1">
    <citation type="submission" date="2021-02" db="EMBL/GenBank/DDBJ databases">
        <authorList>
            <person name="Steward A R."/>
        </authorList>
    </citation>
    <scope>NUCLEOTIDE SEQUENCE</scope>
</reference>
<keyword evidence="8" id="KW-1185">Reference proteome</keyword>
<dbReference type="AlphaFoldDB" id="A0A821TQW3"/>
<evidence type="ECO:0000256" key="1">
    <source>
        <dbReference type="ARBA" id="ARBA00004141"/>
    </source>
</evidence>
<dbReference type="PANTHER" id="PTHR23511">
    <property type="entry name" value="SYNAPTIC VESICLE GLYCOPROTEIN 2"/>
    <property type="match status" value="1"/>
</dbReference>
<evidence type="ECO:0000256" key="6">
    <source>
        <dbReference type="SAM" id="Phobius"/>
    </source>
</evidence>
<dbReference type="OrthoDB" id="6133115at2759"/>
<keyword evidence="3 6" id="KW-0812">Transmembrane</keyword>
<organism evidence="7 8">
    <name type="scientific">Pieris macdunnoughi</name>
    <dbReference type="NCBI Taxonomy" id="345717"/>
    <lineage>
        <taxon>Eukaryota</taxon>
        <taxon>Metazoa</taxon>
        <taxon>Ecdysozoa</taxon>
        <taxon>Arthropoda</taxon>
        <taxon>Hexapoda</taxon>
        <taxon>Insecta</taxon>
        <taxon>Pterygota</taxon>
        <taxon>Neoptera</taxon>
        <taxon>Endopterygota</taxon>
        <taxon>Lepidoptera</taxon>
        <taxon>Glossata</taxon>
        <taxon>Ditrysia</taxon>
        <taxon>Papilionoidea</taxon>
        <taxon>Pieridae</taxon>
        <taxon>Pierinae</taxon>
        <taxon>Pieris</taxon>
    </lineage>
</organism>
<evidence type="ECO:0000256" key="2">
    <source>
        <dbReference type="ARBA" id="ARBA00022448"/>
    </source>
</evidence>
<name>A0A821TQW3_9NEOP</name>
<accession>A0A821TQW3</accession>
<comment type="subcellular location">
    <subcellularLocation>
        <location evidence="1">Membrane</location>
        <topology evidence="1">Multi-pass membrane protein</topology>
    </subcellularLocation>
</comment>
<protein>
    <submittedName>
        <fullName evidence="7">Uncharacterized protein</fullName>
    </submittedName>
</protein>
<feature type="non-terminal residue" evidence="7">
    <location>
        <position position="85"/>
    </location>
</feature>
<gene>
    <name evidence="7" type="ORF">PMACD_LOCUS9499</name>
</gene>
<evidence type="ECO:0000313" key="8">
    <source>
        <dbReference type="Proteomes" id="UP000663880"/>
    </source>
</evidence>
<evidence type="ECO:0000313" key="7">
    <source>
        <dbReference type="EMBL" id="CAF4879763.1"/>
    </source>
</evidence>
<evidence type="ECO:0000256" key="3">
    <source>
        <dbReference type="ARBA" id="ARBA00022692"/>
    </source>
</evidence>
<keyword evidence="4 6" id="KW-1133">Transmembrane helix</keyword>